<evidence type="ECO:0000256" key="6">
    <source>
        <dbReference type="ARBA" id="ARBA00022840"/>
    </source>
</evidence>
<dbReference type="FunFam" id="3.30.200.20:FF:000068">
    <property type="entry name" value="G protein-coupled receptor kinase"/>
    <property type="match status" value="1"/>
</dbReference>
<evidence type="ECO:0000259" key="12">
    <source>
        <dbReference type="PROSITE" id="PS50132"/>
    </source>
</evidence>
<sequence length="869" mass="97328">MADLEAVLADVSYLMAMEMSKSTPAARASKRIALPDPSIRSIMTKYLEKNGELTFEKIFNQKLGYLLFRDFALNCSEEPVPQFGFYEDIKKFEKLETDEERIKLGKEIYDQYIMKELLSQTHKFSKSTLDTVHDLLTQAQKTNKLPPDTFSPYIDELLPVLRGEVFDNFLRSNKFTRFCQWKNLELNINLTTNDFSVHRIIGRGGFGEVYGCRKADTGKMYAMKCLDKKRIKMKGGETLALNERIMLSLVSTGDGCPFIVCMTYAFQTPEKLCFILDLMNGGDLHYHLTQHNIFSESEVRFYAAEVILGLEHMHNRFVVYRDLKPANILLDEYGHVRISDLGLACDFSRRKPHASVGTHGYMAPEVLQKGCPYDSSADWFSLGCMLYKLLRGHSPFRQHKTKDKHEIDRMTMTMNLDFPDSMSKEMRHLLEGLLAREVNYRLGCMGRGSLELREHPFFKGVDWQQVYLQKYPPPLIPPRGEVNAADAFDIGSFDEEDTKGIKLTETDQALYQNFSLVVSERWQLEIAETVFDVVNQEADKLDAKRARARQRSNQIADEIGQPTCIAPVGTGGSTQQTSGAPGGSGGNSSANPNTPVGDAPAQDGFASDCIVEGEVLKLGGPFLQTWQRRHLRLFPNRLELYNKSRDGLVLKKGVELISMLDIKEIGADFCRVCKMDNCICIKLKNDSRVYITSNDKVLITQWKEEITDGYKLSCEIMSHMNRKAHKMYGVLDPVIIADVSSGGDTGPPTSLALVTNSTGSRALLALGNNKASPKSHSPPRSGNASNRPRLNHQVSMPTYPSSSSPTVPPAVSLNPRGSDQSFHLLSSRTSPTQTTRATTSDPAAPAELSTNKLSEPVIDSSKPVHEEEK</sequence>
<feature type="compositionally biased region" description="Polar residues" evidence="9">
    <location>
        <begin position="815"/>
        <end position="824"/>
    </location>
</feature>
<keyword evidence="3" id="KW-0808">Transferase</keyword>
<dbReference type="InterPro" id="IPR011993">
    <property type="entry name" value="PH-like_dom_sf"/>
</dbReference>
<evidence type="ECO:0000256" key="1">
    <source>
        <dbReference type="ARBA" id="ARBA00009793"/>
    </source>
</evidence>
<evidence type="ECO:0000313" key="14">
    <source>
        <dbReference type="EMBL" id="QQY02542.1"/>
    </source>
</evidence>
<feature type="domain" description="Protein kinase" evidence="11">
    <location>
        <begin position="195"/>
        <end position="458"/>
    </location>
</feature>
<keyword evidence="4 8" id="KW-0547">Nucleotide-binding</keyword>
<evidence type="ECO:0000256" key="3">
    <source>
        <dbReference type="ARBA" id="ARBA00022679"/>
    </source>
</evidence>
<dbReference type="Gene3D" id="2.30.29.30">
    <property type="entry name" value="Pleckstrin-homology domain (PH domain)/Phosphotyrosine-binding domain (PTB)"/>
    <property type="match status" value="1"/>
</dbReference>
<dbReference type="SUPFAM" id="SSF48097">
    <property type="entry name" value="Regulator of G-protein signaling, RGS"/>
    <property type="match status" value="1"/>
</dbReference>
<dbReference type="GO" id="GO:0009966">
    <property type="term" value="P:regulation of signal transduction"/>
    <property type="evidence" value="ECO:0007669"/>
    <property type="project" value="TreeGrafter"/>
</dbReference>
<dbReference type="SUPFAM" id="SSF56112">
    <property type="entry name" value="Protein kinase-like (PK-like)"/>
    <property type="match status" value="1"/>
</dbReference>
<dbReference type="InterPro" id="IPR016137">
    <property type="entry name" value="RGS"/>
</dbReference>
<evidence type="ECO:0000259" key="10">
    <source>
        <dbReference type="PROSITE" id="PS50003"/>
    </source>
</evidence>
<feature type="compositionally biased region" description="Low complexity" evidence="9">
    <location>
        <begin position="794"/>
        <end position="812"/>
    </location>
</feature>
<dbReference type="PROSITE" id="PS51285">
    <property type="entry name" value="AGC_KINASE_CTER"/>
    <property type="match status" value="1"/>
</dbReference>
<dbReference type="PROSITE" id="PS00108">
    <property type="entry name" value="PROTEIN_KINASE_ST"/>
    <property type="match status" value="1"/>
</dbReference>
<evidence type="ECO:0000256" key="5">
    <source>
        <dbReference type="ARBA" id="ARBA00022777"/>
    </source>
</evidence>
<feature type="binding site" evidence="8">
    <location>
        <position position="224"/>
    </location>
    <ligand>
        <name>ATP</name>
        <dbReference type="ChEBI" id="CHEBI:30616"/>
    </ligand>
</feature>
<dbReference type="PROSITE" id="PS50003">
    <property type="entry name" value="PH_DOMAIN"/>
    <property type="match status" value="1"/>
</dbReference>
<dbReference type="PROSITE" id="PS00107">
    <property type="entry name" value="PROTEIN_KINASE_ATP"/>
    <property type="match status" value="1"/>
</dbReference>
<dbReference type="InterPro" id="IPR000239">
    <property type="entry name" value="GPCR_kinase"/>
</dbReference>
<dbReference type="PANTHER" id="PTHR24355">
    <property type="entry name" value="G PROTEIN-COUPLED RECEPTOR KINASE/RIBOSOMAL PROTEIN S6 KINASE"/>
    <property type="match status" value="1"/>
</dbReference>
<keyword evidence="6 8" id="KW-0067">ATP-binding</keyword>
<evidence type="ECO:0000256" key="2">
    <source>
        <dbReference type="ARBA" id="ARBA00022527"/>
    </source>
</evidence>
<dbReference type="InterPro" id="IPR017441">
    <property type="entry name" value="Protein_kinase_ATP_BS"/>
</dbReference>
<evidence type="ECO:0000256" key="4">
    <source>
        <dbReference type="ARBA" id="ARBA00022741"/>
    </source>
</evidence>
<dbReference type="Pfam" id="PF00069">
    <property type="entry name" value="Pkinase"/>
    <property type="match status" value="1"/>
</dbReference>
<dbReference type="Gene3D" id="1.10.510.10">
    <property type="entry name" value="Transferase(Phosphotransferase) domain 1"/>
    <property type="match status" value="1"/>
</dbReference>
<dbReference type="FunFam" id="1.10.510.10:FF:000118">
    <property type="entry name" value="G protein-coupled receptor kinase"/>
    <property type="match status" value="1"/>
</dbReference>
<dbReference type="PROSITE" id="PS50011">
    <property type="entry name" value="PROTEIN_KINASE_DOM"/>
    <property type="match status" value="1"/>
</dbReference>
<keyword evidence="2" id="KW-0723">Serine/threonine-protein kinase</keyword>
<evidence type="ECO:0000259" key="11">
    <source>
        <dbReference type="PROSITE" id="PS50011"/>
    </source>
</evidence>
<dbReference type="SMART" id="SM00220">
    <property type="entry name" value="S_TKc"/>
    <property type="match status" value="1"/>
</dbReference>
<accession>A0A7U0TIA8</accession>
<feature type="domain" description="PH" evidence="10">
    <location>
        <begin position="608"/>
        <end position="711"/>
    </location>
</feature>
<evidence type="ECO:0000259" key="13">
    <source>
        <dbReference type="PROSITE" id="PS51285"/>
    </source>
</evidence>
<feature type="domain" description="AGC-kinase C-terminal" evidence="13">
    <location>
        <begin position="459"/>
        <end position="526"/>
    </location>
</feature>
<dbReference type="PROSITE" id="PS50132">
    <property type="entry name" value="RGS"/>
    <property type="match status" value="1"/>
</dbReference>
<keyword evidence="14" id="KW-0675">Receptor</keyword>
<proteinExistence type="evidence at transcript level"/>
<dbReference type="SUPFAM" id="SSF50729">
    <property type="entry name" value="PH domain-like"/>
    <property type="match status" value="1"/>
</dbReference>
<dbReference type="Pfam" id="PF00615">
    <property type="entry name" value="RGS"/>
    <property type="match status" value="1"/>
</dbReference>
<dbReference type="AlphaFoldDB" id="A0A7U0TIA8"/>
<feature type="compositionally biased region" description="Low complexity" evidence="9">
    <location>
        <begin position="826"/>
        <end position="840"/>
    </location>
</feature>
<protein>
    <submittedName>
        <fullName evidence="14">Beta-adrenergic receptor kinase 1</fullName>
    </submittedName>
</protein>
<dbReference type="SMART" id="SM00233">
    <property type="entry name" value="PH"/>
    <property type="match status" value="1"/>
</dbReference>
<dbReference type="InterPro" id="IPR036305">
    <property type="entry name" value="RGS_sf"/>
</dbReference>
<dbReference type="PRINTS" id="PR00717">
    <property type="entry name" value="GPCRKINASE"/>
</dbReference>
<dbReference type="PANTHER" id="PTHR24355:SF18">
    <property type="entry name" value="G PROTEIN-COUPLED RECEPTOR KINASE"/>
    <property type="match status" value="1"/>
</dbReference>
<dbReference type="GO" id="GO:0004703">
    <property type="term" value="F:G protein-coupled receptor kinase activity"/>
    <property type="evidence" value="ECO:0007669"/>
    <property type="project" value="InterPro"/>
</dbReference>
<dbReference type="InterPro" id="IPR001849">
    <property type="entry name" value="PH_domain"/>
</dbReference>
<dbReference type="Gene3D" id="3.30.200.20">
    <property type="entry name" value="Phosphorylase Kinase, domain 1"/>
    <property type="match status" value="1"/>
</dbReference>
<dbReference type="InterPro" id="IPR011009">
    <property type="entry name" value="Kinase-like_dom_sf"/>
</dbReference>
<evidence type="ECO:0000256" key="7">
    <source>
        <dbReference type="PIRSR" id="PIRSR600239-51"/>
    </source>
</evidence>
<dbReference type="EMBL" id="MW361164">
    <property type="protein sequence ID" value="QQY02542.1"/>
    <property type="molecule type" value="mRNA"/>
</dbReference>
<dbReference type="InterPro" id="IPR008271">
    <property type="entry name" value="Ser/Thr_kinase_AS"/>
</dbReference>
<dbReference type="InterPro" id="IPR044926">
    <property type="entry name" value="RGS_subdomain_2"/>
</dbReference>
<dbReference type="Gene3D" id="1.10.167.10">
    <property type="entry name" value="Regulator of G-protein Signalling 4, domain 2"/>
    <property type="match status" value="1"/>
</dbReference>
<dbReference type="InterPro" id="IPR000719">
    <property type="entry name" value="Prot_kinase_dom"/>
</dbReference>
<feature type="active site" description="Proton acceptor" evidence="7">
    <location>
        <position position="322"/>
    </location>
</feature>
<feature type="domain" description="RGS" evidence="12">
    <location>
        <begin position="54"/>
        <end position="179"/>
    </location>
</feature>
<dbReference type="InterPro" id="IPR000961">
    <property type="entry name" value="AGC-kinase_C"/>
</dbReference>
<keyword evidence="5 14" id="KW-0418">Kinase</keyword>
<dbReference type="SMART" id="SM00315">
    <property type="entry name" value="RGS"/>
    <property type="match status" value="1"/>
</dbReference>
<organism evidence="14">
    <name type="scientific">Cryptocotyle lingua</name>
    <dbReference type="NCBI Taxonomy" id="66766"/>
    <lineage>
        <taxon>Eukaryota</taxon>
        <taxon>Metazoa</taxon>
        <taxon>Spiralia</taxon>
        <taxon>Lophotrochozoa</taxon>
        <taxon>Platyhelminthes</taxon>
        <taxon>Trematoda</taxon>
        <taxon>Digenea</taxon>
        <taxon>Opisthorchiida</taxon>
        <taxon>Opisthorchiata</taxon>
        <taxon>Heterophyidae</taxon>
        <taxon>Cryptocotyle</taxon>
    </lineage>
</organism>
<feature type="region of interest" description="Disordered" evidence="9">
    <location>
        <begin position="768"/>
        <end position="869"/>
    </location>
</feature>
<feature type="region of interest" description="Disordered" evidence="9">
    <location>
        <begin position="552"/>
        <end position="599"/>
    </location>
</feature>
<reference evidence="14" key="1">
    <citation type="submission" date="2020-12" db="EMBL/GenBank/DDBJ databases">
        <title>Neural signatures in transcriptome of heterophyid trematode Cryptocolyle lingua.</title>
        <authorList>
            <person name="Gorbushin A.M."/>
            <person name="Tolstenkov O."/>
        </authorList>
    </citation>
    <scope>NUCLEOTIDE SEQUENCE</scope>
</reference>
<feature type="compositionally biased region" description="Polar residues" evidence="9">
    <location>
        <begin position="769"/>
        <end position="788"/>
    </location>
</feature>
<dbReference type="CDD" id="cd08747">
    <property type="entry name" value="RGS_GRK2_GRK3"/>
    <property type="match status" value="1"/>
</dbReference>
<gene>
    <name evidence="14" type="primary">GRK2</name>
</gene>
<dbReference type="SMART" id="SM00133">
    <property type="entry name" value="S_TK_X"/>
    <property type="match status" value="1"/>
</dbReference>
<evidence type="ECO:0000256" key="8">
    <source>
        <dbReference type="PROSITE-ProRule" id="PRU10141"/>
    </source>
</evidence>
<dbReference type="GO" id="GO:0001664">
    <property type="term" value="F:G protein-coupled receptor binding"/>
    <property type="evidence" value="ECO:0007669"/>
    <property type="project" value="TreeGrafter"/>
</dbReference>
<evidence type="ECO:0000256" key="9">
    <source>
        <dbReference type="SAM" id="MobiDB-lite"/>
    </source>
</evidence>
<name>A0A7U0TIA8_9TREM</name>
<dbReference type="GO" id="GO:0005524">
    <property type="term" value="F:ATP binding"/>
    <property type="evidence" value="ECO:0007669"/>
    <property type="project" value="UniProtKB-UniRule"/>
</dbReference>
<comment type="similarity">
    <text evidence="1">Belongs to the protein kinase superfamily. AGC Ser/Thr protein kinase family. GPRK subfamily.</text>
</comment>
<dbReference type="GO" id="GO:0007186">
    <property type="term" value="P:G protein-coupled receptor signaling pathway"/>
    <property type="evidence" value="ECO:0007669"/>
    <property type="project" value="TreeGrafter"/>
</dbReference>